<dbReference type="GO" id="GO:0016787">
    <property type="term" value="F:hydrolase activity"/>
    <property type="evidence" value="ECO:0007669"/>
    <property type="project" value="UniProtKB-KW"/>
</dbReference>
<dbReference type="SFLD" id="SFLDG01129">
    <property type="entry name" value="C1.5:_HAD__Beta-PGM__Phosphata"/>
    <property type="match status" value="1"/>
</dbReference>
<keyword evidence="2" id="KW-1185">Reference proteome</keyword>
<sequence length="221" mass="23639">MSNDRILAVVFDMDGVLTDTEPIWDDVRRGLAREDGVPWPEDATDRMMGMSTPEWADYLATTVGVQGDAAQVAERAISRVTDRYREHLPLMPGAVAAVERTAGRWPVGLASSSPRRLIDRVLEMTGLAKHFGATVSTEEVPAGKPEPDGYLRVCELLGVDPRRAVAVEDSSNGLRSAAAAGMHVVAVPHPAHPPAEDALALADLTLDGLDELTLDRVAALG</sequence>
<dbReference type="EMBL" id="JBHTCQ010000001">
    <property type="protein sequence ID" value="MFC7403615.1"/>
    <property type="molecule type" value="Genomic_DNA"/>
</dbReference>
<dbReference type="InterPro" id="IPR036412">
    <property type="entry name" value="HAD-like_sf"/>
</dbReference>
<dbReference type="InterPro" id="IPR023214">
    <property type="entry name" value="HAD_sf"/>
</dbReference>
<protein>
    <submittedName>
        <fullName evidence="1">HAD family hydrolase</fullName>
    </submittedName>
</protein>
<dbReference type="PRINTS" id="PR00413">
    <property type="entry name" value="HADHALOGNASE"/>
</dbReference>
<keyword evidence="1" id="KW-0378">Hydrolase</keyword>
<dbReference type="Gene3D" id="3.40.50.1000">
    <property type="entry name" value="HAD superfamily/HAD-like"/>
    <property type="match status" value="1"/>
</dbReference>
<comment type="caution">
    <text evidence="1">The sequence shown here is derived from an EMBL/GenBank/DDBJ whole genome shotgun (WGS) entry which is preliminary data.</text>
</comment>
<dbReference type="PANTHER" id="PTHR18901:SF38">
    <property type="entry name" value="PSEUDOURIDINE-5'-PHOSPHATASE"/>
    <property type="match status" value="1"/>
</dbReference>
<accession>A0ABW2Q272</accession>
<evidence type="ECO:0000313" key="2">
    <source>
        <dbReference type="Proteomes" id="UP001596455"/>
    </source>
</evidence>
<dbReference type="NCBIfam" id="TIGR01509">
    <property type="entry name" value="HAD-SF-IA-v3"/>
    <property type="match status" value="1"/>
</dbReference>
<dbReference type="Pfam" id="PF00702">
    <property type="entry name" value="Hydrolase"/>
    <property type="match status" value="1"/>
</dbReference>
<proteinExistence type="predicted"/>
<organism evidence="1 2">
    <name type="scientific">Georgenia alba</name>
    <dbReference type="NCBI Taxonomy" id="2233858"/>
    <lineage>
        <taxon>Bacteria</taxon>
        <taxon>Bacillati</taxon>
        <taxon>Actinomycetota</taxon>
        <taxon>Actinomycetes</taxon>
        <taxon>Micrococcales</taxon>
        <taxon>Bogoriellaceae</taxon>
        <taxon>Georgenia</taxon>
    </lineage>
</organism>
<dbReference type="SFLD" id="SFLDS00003">
    <property type="entry name" value="Haloacid_Dehalogenase"/>
    <property type="match status" value="1"/>
</dbReference>
<dbReference type="Proteomes" id="UP001596455">
    <property type="component" value="Unassembled WGS sequence"/>
</dbReference>
<gene>
    <name evidence="1" type="ORF">ACFQQL_00735</name>
</gene>
<dbReference type="CDD" id="cd07505">
    <property type="entry name" value="HAD_BPGM-like"/>
    <property type="match status" value="1"/>
</dbReference>
<dbReference type="Gene3D" id="1.10.150.240">
    <property type="entry name" value="Putative phosphatase, domain 2"/>
    <property type="match status" value="1"/>
</dbReference>
<name>A0ABW2Q272_9MICO</name>
<dbReference type="RefSeq" id="WP_382390241.1">
    <property type="nucleotide sequence ID" value="NZ_JBHTCQ010000001.1"/>
</dbReference>
<dbReference type="NCBIfam" id="TIGR01549">
    <property type="entry name" value="HAD-SF-IA-v1"/>
    <property type="match status" value="1"/>
</dbReference>
<dbReference type="SUPFAM" id="SSF56784">
    <property type="entry name" value="HAD-like"/>
    <property type="match status" value="1"/>
</dbReference>
<reference evidence="2" key="1">
    <citation type="journal article" date="2019" name="Int. J. Syst. Evol. Microbiol.">
        <title>The Global Catalogue of Microorganisms (GCM) 10K type strain sequencing project: providing services to taxonomists for standard genome sequencing and annotation.</title>
        <authorList>
            <consortium name="The Broad Institute Genomics Platform"/>
            <consortium name="The Broad Institute Genome Sequencing Center for Infectious Disease"/>
            <person name="Wu L."/>
            <person name="Ma J."/>
        </authorList>
    </citation>
    <scope>NUCLEOTIDE SEQUENCE [LARGE SCALE GENOMIC DNA]</scope>
    <source>
        <strain evidence="2">JCM 1490</strain>
    </source>
</reference>
<dbReference type="SFLD" id="SFLDG01135">
    <property type="entry name" value="C1.5.6:_HAD__Beta-PGM__Phospha"/>
    <property type="match status" value="1"/>
</dbReference>
<dbReference type="PANTHER" id="PTHR18901">
    <property type="entry name" value="2-DEOXYGLUCOSE-6-PHOSPHATE PHOSPHATASE 2"/>
    <property type="match status" value="1"/>
</dbReference>
<dbReference type="InterPro" id="IPR023198">
    <property type="entry name" value="PGP-like_dom2"/>
</dbReference>
<evidence type="ECO:0000313" key="1">
    <source>
        <dbReference type="EMBL" id="MFC7403615.1"/>
    </source>
</evidence>
<dbReference type="InterPro" id="IPR006439">
    <property type="entry name" value="HAD-SF_hydro_IA"/>
</dbReference>